<dbReference type="KEGG" id="tee:Tel_12535"/>
<dbReference type="AlphaFoldDB" id="A0A0S2TFI4"/>
<proteinExistence type="predicted"/>
<protein>
    <submittedName>
        <fullName evidence="1">Uncharacterized protein</fullName>
    </submittedName>
</protein>
<sequence length="123" mass="14315">MGDQLSAKALVKQYINICNDVLLSHRQSALLKQVLALINRRYSQESITFKLVDDEGHEQGRFTTRFVDGTFMPIEDAQDSESSDIRLVLEQRYVQQVVEHAEDYMEHPTKLDWDWLTGEVRSE</sequence>
<dbReference type="EMBL" id="CP013099">
    <property type="protein sequence ID" value="ALP53893.1"/>
    <property type="molecule type" value="Genomic_DNA"/>
</dbReference>
<keyword evidence="2" id="KW-1185">Reference proteome</keyword>
<dbReference type="Proteomes" id="UP000055136">
    <property type="component" value="Chromosome"/>
</dbReference>
<evidence type="ECO:0000313" key="2">
    <source>
        <dbReference type="Proteomes" id="UP000055136"/>
    </source>
</evidence>
<gene>
    <name evidence="1" type="ORF">Tel_12535</name>
</gene>
<organism evidence="1 2">
    <name type="scientific">Candidatus Tenderia electrophaga</name>
    <dbReference type="NCBI Taxonomy" id="1748243"/>
    <lineage>
        <taxon>Bacteria</taxon>
        <taxon>Pseudomonadati</taxon>
        <taxon>Pseudomonadota</taxon>
        <taxon>Gammaproteobacteria</taxon>
        <taxon>Candidatus Tenderiales</taxon>
        <taxon>Candidatus Tenderiaceae</taxon>
        <taxon>Candidatus Tenderia</taxon>
    </lineage>
</organism>
<reference evidence="1" key="1">
    <citation type="submission" date="2015-10" db="EMBL/GenBank/DDBJ databases">
        <title>Description of Candidatus Tenderia electrophaga gen. nov, sp. nov., an Uncultivated Electroautotroph from a Biocathode Enrichment.</title>
        <authorList>
            <person name="Eddie B.J."/>
            <person name="Malanoski A.P."/>
            <person name="Wang Z."/>
            <person name="Hall R.J."/>
            <person name="Oh S.D."/>
            <person name="Heiner C."/>
            <person name="Lin B."/>
            <person name="Strycharz-Glaven S.M."/>
        </authorList>
    </citation>
    <scope>NUCLEOTIDE SEQUENCE [LARGE SCALE GENOMIC DNA]</scope>
    <source>
        <strain evidence="1">NRL1</strain>
    </source>
</reference>
<accession>A0A0S2TFI4</accession>
<dbReference type="STRING" id="1748243.Tel_12535"/>
<name>A0A0S2TFI4_9GAMM</name>
<evidence type="ECO:0000313" key="1">
    <source>
        <dbReference type="EMBL" id="ALP53893.1"/>
    </source>
</evidence>